<feature type="region of interest" description="Disordered" evidence="1">
    <location>
        <begin position="1"/>
        <end position="29"/>
    </location>
</feature>
<name>A0A450WS65_9GAMM</name>
<gene>
    <name evidence="2" type="ORF">BECKLFY1418C_GA0070996_106422</name>
</gene>
<sequence length="208" mass="23193">MVKNDPLEKTGIPREPRQDPPRFGPGAKRQHVLEKPIMPDSHIEKFRNEVETRLNELDKPRLSGAFAVRVALMALPALADRADKEGFLWYWRQEDREMHLLAVCRAVQFGASFSIDFAMISAAANAAYAAAANANANANAAAYAAAARADATLIPSIHRELAALSPNTEPSRYLAQAIELPPALMGLRERFLLEIRRIPSFDYWADWL</sequence>
<organism evidence="2">
    <name type="scientific">Candidatus Kentrum sp. LFY</name>
    <dbReference type="NCBI Taxonomy" id="2126342"/>
    <lineage>
        <taxon>Bacteria</taxon>
        <taxon>Pseudomonadati</taxon>
        <taxon>Pseudomonadota</taxon>
        <taxon>Gammaproteobacteria</taxon>
        <taxon>Candidatus Kentrum</taxon>
    </lineage>
</organism>
<feature type="compositionally biased region" description="Basic and acidic residues" evidence="1">
    <location>
        <begin position="1"/>
        <end position="20"/>
    </location>
</feature>
<evidence type="ECO:0000313" key="2">
    <source>
        <dbReference type="EMBL" id="VFK19869.1"/>
    </source>
</evidence>
<reference evidence="2" key="1">
    <citation type="submission" date="2019-02" db="EMBL/GenBank/DDBJ databases">
        <authorList>
            <person name="Gruber-Vodicka R. H."/>
            <person name="Seah K. B. B."/>
        </authorList>
    </citation>
    <scope>NUCLEOTIDE SEQUENCE</scope>
    <source>
        <strain evidence="2">BECK_BY7</strain>
    </source>
</reference>
<proteinExistence type="predicted"/>
<accession>A0A450WS65</accession>
<dbReference type="AlphaFoldDB" id="A0A450WS65"/>
<evidence type="ECO:0000256" key="1">
    <source>
        <dbReference type="SAM" id="MobiDB-lite"/>
    </source>
</evidence>
<protein>
    <submittedName>
        <fullName evidence="2">Uncharacterized protein</fullName>
    </submittedName>
</protein>
<dbReference type="EMBL" id="CAADFN010000064">
    <property type="protein sequence ID" value="VFK19869.1"/>
    <property type="molecule type" value="Genomic_DNA"/>
</dbReference>